<dbReference type="NCBIfam" id="TIGR02232">
    <property type="entry name" value="myxo_disulf_rpt"/>
    <property type="match status" value="2"/>
</dbReference>
<dbReference type="InterPro" id="IPR032466">
    <property type="entry name" value="Metal_Hydrolase"/>
</dbReference>
<keyword evidence="2" id="KW-0677">Repeat</keyword>
<proteinExistence type="predicted"/>
<dbReference type="PANTHER" id="PTHR43794">
    <property type="entry name" value="AMINOHYDROLASE SSNA-RELATED"/>
    <property type="match status" value="1"/>
</dbReference>
<dbReference type="SUPFAM" id="SSF74853">
    <property type="entry name" value="Lamin A/C globular tail domain"/>
    <property type="match status" value="1"/>
</dbReference>
<dbReference type="Pfam" id="PF01979">
    <property type="entry name" value="Amidohydro_1"/>
    <property type="match status" value="1"/>
</dbReference>
<dbReference type="InterPro" id="IPR011059">
    <property type="entry name" value="Metal-dep_hydrolase_composite"/>
</dbReference>
<dbReference type="InterPro" id="IPR028974">
    <property type="entry name" value="TSP_type-3_rpt"/>
</dbReference>
<evidence type="ECO:0000256" key="4">
    <source>
        <dbReference type="ARBA" id="ARBA00023157"/>
    </source>
</evidence>
<evidence type="ECO:0000256" key="2">
    <source>
        <dbReference type="ARBA" id="ARBA00022737"/>
    </source>
</evidence>
<feature type="region of interest" description="Disordered" evidence="5">
    <location>
        <begin position="609"/>
        <end position="628"/>
    </location>
</feature>
<dbReference type="SUPFAM" id="SSF51338">
    <property type="entry name" value="Composite domain of metallo-dependent hydrolases"/>
    <property type="match status" value="1"/>
</dbReference>
<dbReference type="InterPro" id="IPR036415">
    <property type="entry name" value="Lamin_tail_dom_sf"/>
</dbReference>
<dbReference type="Gene3D" id="3.20.20.140">
    <property type="entry name" value="Metal-dependent hydrolases"/>
    <property type="match status" value="1"/>
</dbReference>
<sequence length="1557" mass="159205">MRMSPRLLLAALGAVLLFNAGCSDDPACEGDGCGIAAPVCGNGVKEGSEQCDDGNRTNGDGCQSDCTPTPTQTAAVCGNGKVEGLEVCDDGNTAGGDACAADCSFVVSRCAAADAPELSSGATCEVTKAGNGARLFTGVVLKDGETLLGGQVLVDDKGIIQCSACDCSTAGGAAEATQVSCPRGVISPGLINPHDHITFPDKPYVGTEERYEHRHDWRTGLGGHTRVGNGGSKSAFDVVGYQELRQVMAGTTSIAGAGSAPGLLRNVDVSTVARQEGLNEGYANSDTFPLQDNGGETLSTGCGYPALPSSSGLPKVAAYLPHIAEGIDARSANEFRCLSSGNSDVLFGRTSVIHGIGLTAKDMASMAARGTGLIWSPRSNIALYGDTAMVPAYKHLGVSISLGTDWLQSGSMNLLRELKCADYLNSTYYANTLSDEQLWRMVTANPADATDIFEKVGRIAPGKVADLAIFRLRTFKDSPHRAVVAANPEDVALTMRGGKALYGDGALVDALKGTDTCDTLDVCGAAKAVCLQSEVGKNLAALRAANSNAYPLFACGTPDNEPVCSPRRASTDERWLASRNGSSLYTSEVKAEDKDGDGVADSADNCPTIFNPVRPMDNGAQADSDGDRVGDACDPCPLDANSTSCAVKNPADGDGDGVPTWKDNCPFLPNANQADADGDGKGDACDGCPTEANGTCAKADPTDPDLDGILTPGDNCPYLANPDQMDTDGDGQGNACDACLVANPDGAPCPTTIYELKTAVNGAVPLLNNKVALTNVIVTAVNATGTSGYFVQTFPPPADKGVERSAIYVFGPKAEIAVGDRLDITQANLALYFGVLELTNVTVTKLSSGNALPDPVVVRTEEIRTGGARAEALDGVLLEVRDVYVTSGEDTRGSITVDENQSATAGLKVDDQAFDFPVPALGTRYLNLRGVLTFSFAEYRLLPRGASDMRVPLPPLPALTSLTGGGFIRVGSSTGNTFPTALTVTMASAYPEAVTVAVTSDNASALGVVNDSVVIPAGQTTATVKLNPLAQAAAVTLTATLGDSSVQHTVRVLGQNEQPNVSRINPATTTMVPGGTVTLTVELDRPAPANTTVALSLDPATGFGSVVPANATLAVPADATSASFTFTADEGATGTTGAVTATLGSSSASTTVTLDQDAPRLVSLVPSSGVTVPAGGTQEFRVTLDRAPTADVSVTLAATPGANVTRFGAVPATVTVAANTTEATFTFTADAQGEGVGTVSASLSGINRSTPVTVTPPPPKLSVVSPATVTVYFGSTQDFTVALDRKAPAGGITVNVALVPAEGLGTLAASSVTIAEGQTSATVQFTPGTAAATGRLDATYEGVTKSANITVSERPVIGHVVISEISARGPTSSPTTNTDEYVELYNPTAADVDLTGWKLQYKSATGTTNYSGNFDFPDGTRIKAHGYLLIANAGYTGSVAKDLTHTIDMSASTTSTGGGHVRIGPNLDSKNLNDPNTVDKVGWGAANQPEGTAAPAHPAAGGSLERKARASSTATSMGAGGADETAGNGWDDNDNSKDIIQRAVRDPQNSASPTEAP</sequence>
<keyword evidence="1 6" id="KW-0732">Signal</keyword>
<feature type="region of interest" description="Disordered" evidence="5">
    <location>
        <begin position="1452"/>
        <end position="1557"/>
    </location>
</feature>
<name>A0ABX7NNY3_9BACT</name>
<evidence type="ECO:0000256" key="5">
    <source>
        <dbReference type="SAM" id="MobiDB-lite"/>
    </source>
</evidence>
<feature type="signal peptide" evidence="6">
    <location>
        <begin position="1"/>
        <end position="20"/>
    </location>
</feature>
<dbReference type="InterPro" id="IPR011936">
    <property type="entry name" value="Myxo_disulph_rpt"/>
</dbReference>
<dbReference type="Gene3D" id="2.60.40.1260">
    <property type="entry name" value="Lamin Tail domain"/>
    <property type="match status" value="1"/>
</dbReference>
<keyword evidence="3" id="KW-0378">Hydrolase</keyword>
<dbReference type="InterPro" id="IPR050287">
    <property type="entry name" value="MTA/SAH_deaminase"/>
</dbReference>
<dbReference type="InterPro" id="IPR001322">
    <property type="entry name" value="Lamin_tail_dom"/>
</dbReference>
<dbReference type="Gene3D" id="4.10.1080.10">
    <property type="entry name" value="TSP type-3 repeat"/>
    <property type="match status" value="1"/>
</dbReference>
<feature type="domain" description="LTD" evidence="7">
    <location>
        <begin position="1348"/>
        <end position="1485"/>
    </location>
</feature>
<evidence type="ECO:0000259" key="7">
    <source>
        <dbReference type="PROSITE" id="PS51841"/>
    </source>
</evidence>
<evidence type="ECO:0000313" key="9">
    <source>
        <dbReference type="Proteomes" id="UP000662747"/>
    </source>
</evidence>
<evidence type="ECO:0000256" key="1">
    <source>
        <dbReference type="ARBA" id="ARBA00022729"/>
    </source>
</evidence>
<dbReference type="Pfam" id="PF00932">
    <property type="entry name" value="LTD"/>
    <property type="match status" value="1"/>
</dbReference>
<dbReference type="EMBL" id="CP071090">
    <property type="protein sequence ID" value="QSQ20388.1"/>
    <property type="molecule type" value="Genomic_DNA"/>
</dbReference>
<dbReference type="SUPFAM" id="SSF51556">
    <property type="entry name" value="Metallo-dependent hydrolases"/>
    <property type="match status" value="1"/>
</dbReference>
<feature type="chain" id="PRO_5045265772" evidence="6">
    <location>
        <begin position="21"/>
        <end position="1557"/>
    </location>
</feature>
<reference evidence="8 9" key="1">
    <citation type="submission" date="2021-02" db="EMBL/GenBank/DDBJ databases">
        <title>De Novo genome assembly of isolated myxobacteria.</title>
        <authorList>
            <person name="Stevens D.C."/>
        </authorList>
    </citation>
    <scope>NUCLEOTIDE SEQUENCE [LARGE SCALE GENOMIC DNA]</scope>
    <source>
        <strain evidence="9">SCPEA02</strain>
    </source>
</reference>
<gene>
    <name evidence="8" type="ORF">JY651_34775</name>
</gene>
<organism evidence="8 9">
    <name type="scientific">Pyxidicoccus parkwayensis</name>
    <dbReference type="NCBI Taxonomy" id="2813578"/>
    <lineage>
        <taxon>Bacteria</taxon>
        <taxon>Pseudomonadati</taxon>
        <taxon>Myxococcota</taxon>
        <taxon>Myxococcia</taxon>
        <taxon>Myxococcales</taxon>
        <taxon>Cystobacterineae</taxon>
        <taxon>Myxococcaceae</taxon>
        <taxon>Pyxidicoccus</taxon>
    </lineage>
</organism>
<dbReference type="Proteomes" id="UP000662747">
    <property type="component" value="Chromosome"/>
</dbReference>
<dbReference type="InterPro" id="IPR003367">
    <property type="entry name" value="Thrombospondin_3-like_rpt"/>
</dbReference>
<dbReference type="Pfam" id="PF02412">
    <property type="entry name" value="TSP_3"/>
    <property type="match status" value="3"/>
</dbReference>
<keyword evidence="4" id="KW-1015">Disulfide bond</keyword>
<dbReference type="SUPFAM" id="SSF103647">
    <property type="entry name" value="TSP type-3 repeat"/>
    <property type="match status" value="2"/>
</dbReference>
<feature type="compositionally biased region" description="Polar residues" evidence="5">
    <location>
        <begin position="1547"/>
        <end position="1557"/>
    </location>
</feature>
<feature type="compositionally biased region" description="Basic and acidic residues" evidence="5">
    <location>
        <begin position="1534"/>
        <end position="1545"/>
    </location>
</feature>
<evidence type="ECO:0000313" key="8">
    <source>
        <dbReference type="EMBL" id="QSQ20388.1"/>
    </source>
</evidence>
<accession>A0ABX7NNY3</accession>
<dbReference type="PANTHER" id="PTHR43794:SF11">
    <property type="entry name" value="AMIDOHYDROLASE-RELATED DOMAIN-CONTAINING PROTEIN"/>
    <property type="match status" value="1"/>
</dbReference>
<keyword evidence="9" id="KW-1185">Reference proteome</keyword>
<dbReference type="PROSITE" id="PS51841">
    <property type="entry name" value="LTD"/>
    <property type="match status" value="1"/>
</dbReference>
<feature type="compositionally biased region" description="Low complexity" evidence="5">
    <location>
        <begin position="1489"/>
        <end position="1502"/>
    </location>
</feature>
<evidence type="ECO:0000256" key="6">
    <source>
        <dbReference type="SAM" id="SignalP"/>
    </source>
</evidence>
<evidence type="ECO:0000256" key="3">
    <source>
        <dbReference type="ARBA" id="ARBA00022801"/>
    </source>
</evidence>
<protein>
    <submittedName>
        <fullName evidence="8">Lamin tail domain-containing protein</fullName>
    </submittedName>
</protein>
<dbReference type="InterPro" id="IPR006680">
    <property type="entry name" value="Amidohydro-rel"/>
</dbReference>